<dbReference type="Proteomes" id="UP000439550">
    <property type="component" value="Unassembled WGS sequence"/>
</dbReference>
<dbReference type="AlphaFoldDB" id="A0A7X1Z981"/>
<organism evidence="1 2">
    <name type="scientific">Lactococcus hircilactis</name>
    <dbReference type="NCBI Taxonomy" id="1494462"/>
    <lineage>
        <taxon>Bacteria</taxon>
        <taxon>Bacillati</taxon>
        <taxon>Bacillota</taxon>
        <taxon>Bacilli</taxon>
        <taxon>Lactobacillales</taxon>
        <taxon>Streptococcaceae</taxon>
        <taxon>Lactococcus</taxon>
    </lineage>
</organism>
<evidence type="ECO:0000313" key="1">
    <source>
        <dbReference type="EMBL" id="MQW39062.1"/>
    </source>
</evidence>
<reference evidence="1 2" key="1">
    <citation type="submission" date="2019-10" db="EMBL/GenBank/DDBJ databases">
        <authorList>
            <person name="Dong K."/>
        </authorList>
    </citation>
    <scope>NUCLEOTIDE SEQUENCE [LARGE SCALE GENOMIC DNA]</scope>
    <source>
        <strain evidence="1 2">DSM 28960</strain>
    </source>
</reference>
<proteinExistence type="predicted"/>
<dbReference type="EMBL" id="WITJ01000004">
    <property type="protein sequence ID" value="MQW39062.1"/>
    <property type="molecule type" value="Genomic_DNA"/>
</dbReference>
<comment type="caution">
    <text evidence="1">The sequence shown here is derived from an EMBL/GenBank/DDBJ whole genome shotgun (WGS) entry which is preliminary data.</text>
</comment>
<keyword evidence="2" id="KW-1185">Reference proteome</keyword>
<protein>
    <submittedName>
        <fullName evidence="1">Uncharacterized protein</fullName>
    </submittedName>
</protein>
<evidence type="ECO:0000313" key="2">
    <source>
        <dbReference type="Proteomes" id="UP000439550"/>
    </source>
</evidence>
<dbReference type="RefSeq" id="WP_153495722.1">
    <property type="nucleotide sequence ID" value="NZ_CAXYUY010000004.1"/>
</dbReference>
<accession>A0A7X1Z981</accession>
<sequence length="106" mass="12506">MKLEDDFRMMSDILRRELLDVKEELSCGRVDVAQEKYDFVARESQRFETQVLEVDGSFRGLSGIIFRQPYHVPKEILADVEYQKKALKQVQQALLDAEKNKEKRKN</sequence>
<gene>
    <name evidence="1" type="ORF">GHI93_03730</name>
</gene>
<name>A0A7X1Z981_9LACT</name>
<dbReference type="OrthoDB" id="2242869at2"/>